<sequence length="104" mass="11476">MHACSEALALARDLNLQNLVITSDCLEVISNINNNASPVYAPIIKEILVSRNSFLTVSFRFERRDNNFEAHSIAKGAASLSMGRHVWLGICPNIACISDVLNFE</sequence>
<reference evidence="3" key="1">
    <citation type="journal article" date="2014" name="Science">
        <title>Ancient hybridizations among the ancestral genomes of bread wheat.</title>
        <authorList>
            <consortium name="International Wheat Genome Sequencing Consortium,"/>
            <person name="Marcussen T."/>
            <person name="Sandve S.R."/>
            <person name="Heier L."/>
            <person name="Spannagl M."/>
            <person name="Pfeifer M."/>
            <person name="Jakobsen K.S."/>
            <person name="Wulff B.B."/>
            <person name="Steuernagel B."/>
            <person name="Mayer K.F."/>
            <person name="Olsen O.A."/>
        </authorList>
    </citation>
    <scope>NUCLEOTIDE SEQUENCE [LARGE SCALE GENOMIC DNA]</scope>
    <source>
        <strain evidence="3">cv. AL8/78</strain>
    </source>
</reference>
<dbReference type="EnsemblPlants" id="AET7Gv20641300.1">
    <property type="protein sequence ID" value="AET7Gv20641300.1"/>
    <property type="gene ID" value="AET7Gv20641300"/>
</dbReference>
<reference evidence="2" key="5">
    <citation type="journal article" date="2021" name="G3 (Bethesda)">
        <title>Aegilops tauschii genome assembly Aet v5.0 features greater sequence contiguity and improved annotation.</title>
        <authorList>
            <person name="Wang L."/>
            <person name="Zhu T."/>
            <person name="Rodriguez J.C."/>
            <person name="Deal K.R."/>
            <person name="Dubcovsky J."/>
            <person name="McGuire P.E."/>
            <person name="Lux T."/>
            <person name="Spannagl M."/>
            <person name="Mayer K.F.X."/>
            <person name="Baldrich P."/>
            <person name="Meyers B.C."/>
            <person name="Huo N."/>
            <person name="Gu Y.Q."/>
            <person name="Zhou H."/>
            <person name="Devos K.M."/>
            <person name="Bennetzen J.L."/>
            <person name="Unver T."/>
            <person name="Budak H."/>
            <person name="Gulick P.J."/>
            <person name="Galiba G."/>
            <person name="Kalapos B."/>
            <person name="Nelson D.R."/>
            <person name="Li P."/>
            <person name="You F.M."/>
            <person name="Luo M.C."/>
            <person name="Dvorak J."/>
        </authorList>
    </citation>
    <scope>NUCLEOTIDE SEQUENCE [LARGE SCALE GENOMIC DNA]</scope>
    <source>
        <strain evidence="2">cv. AL8/78</strain>
    </source>
</reference>
<evidence type="ECO:0000313" key="3">
    <source>
        <dbReference type="Proteomes" id="UP000015105"/>
    </source>
</evidence>
<dbReference type="InterPro" id="IPR002156">
    <property type="entry name" value="RNaseH_domain"/>
</dbReference>
<dbReference type="InterPro" id="IPR012337">
    <property type="entry name" value="RNaseH-like_sf"/>
</dbReference>
<dbReference type="GO" id="GO:0004523">
    <property type="term" value="F:RNA-DNA hybrid ribonuclease activity"/>
    <property type="evidence" value="ECO:0007669"/>
    <property type="project" value="InterPro"/>
</dbReference>
<dbReference type="Proteomes" id="UP000015105">
    <property type="component" value="Chromosome 7D"/>
</dbReference>
<reference evidence="3" key="2">
    <citation type="journal article" date="2017" name="Nat. Plants">
        <title>The Aegilops tauschii genome reveals multiple impacts of transposons.</title>
        <authorList>
            <person name="Zhao G."/>
            <person name="Zou C."/>
            <person name="Li K."/>
            <person name="Wang K."/>
            <person name="Li T."/>
            <person name="Gao L."/>
            <person name="Zhang X."/>
            <person name="Wang H."/>
            <person name="Yang Z."/>
            <person name="Liu X."/>
            <person name="Jiang W."/>
            <person name="Mao L."/>
            <person name="Kong X."/>
            <person name="Jiao Y."/>
            <person name="Jia J."/>
        </authorList>
    </citation>
    <scope>NUCLEOTIDE SEQUENCE [LARGE SCALE GENOMIC DNA]</scope>
    <source>
        <strain evidence="3">cv. AL8/78</strain>
    </source>
</reference>
<dbReference type="AlphaFoldDB" id="A0A453RN71"/>
<accession>A0A453RN71</accession>
<dbReference type="Pfam" id="PF13456">
    <property type="entry name" value="RVT_3"/>
    <property type="match status" value="1"/>
</dbReference>
<dbReference type="Gramene" id="AET7Gv20641300.1">
    <property type="protein sequence ID" value="AET7Gv20641300.1"/>
    <property type="gene ID" value="AET7Gv20641300"/>
</dbReference>
<feature type="domain" description="RNase H type-1" evidence="1">
    <location>
        <begin position="2"/>
        <end position="76"/>
    </location>
</feature>
<dbReference type="PANTHER" id="PTHR47074:SF73">
    <property type="entry name" value="OS04G0448401 PROTEIN"/>
    <property type="match status" value="1"/>
</dbReference>
<dbReference type="PANTHER" id="PTHR47074">
    <property type="entry name" value="BNAC02G40300D PROTEIN"/>
    <property type="match status" value="1"/>
</dbReference>
<dbReference type="InterPro" id="IPR036397">
    <property type="entry name" value="RNaseH_sf"/>
</dbReference>
<reference evidence="2" key="3">
    <citation type="journal article" date="2017" name="Nature">
        <title>Genome sequence of the progenitor of the wheat D genome Aegilops tauschii.</title>
        <authorList>
            <person name="Luo M.C."/>
            <person name="Gu Y.Q."/>
            <person name="Puiu D."/>
            <person name="Wang H."/>
            <person name="Twardziok S.O."/>
            <person name="Deal K.R."/>
            <person name="Huo N."/>
            <person name="Zhu T."/>
            <person name="Wang L."/>
            <person name="Wang Y."/>
            <person name="McGuire P.E."/>
            <person name="Liu S."/>
            <person name="Long H."/>
            <person name="Ramasamy R.K."/>
            <person name="Rodriguez J.C."/>
            <person name="Van S.L."/>
            <person name="Yuan L."/>
            <person name="Wang Z."/>
            <person name="Xia Z."/>
            <person name="Xiao L."/>
            <person name="Anderson O.D."/>
            <person name="Ouyang S."/>
            <person name="Liang Y."/>
            <person name="Zimin A.V."/>
            <person name="Pertea G."/>
            <person name="Qi P."/>
            <person name="Bennetzen J.L."/>
            <person name="Dai X."/>
            <person name="Dawson M.W."/>
            <person name="Muller H.G."/>
            <person name="Kugler K."/>
            <person name="Rivarola-Duarte L."/>
            <person name="Spannagl M."/>
            <person name="Mayer K.F.X."/>
            <person name="Lu F.H."/>
            <person name="Bevan M.W."/>
            <person name="Leroy P."/>
            <person name="Li P."/>
            <person name="You F.M."/>
            <person name="Sun Q."/>
            <person name="Liu Z."/>
            <person name="Lyons E."/>
            <person name="Wicker T."/>
            <person name="Salzberg S.L."/>
            <person name="Devos K.M."/>
            <person name="Dvorak J."/>
        </authorList>
    </citation>
    <scope>NUCLEOTIDE SEQUENCE [LARGE SCALE GENOMIC DNA]</scope>
    <source>
        <strain evidence="2">cv. AL8/78</strain>
    </source>
</reference>
<dbReference type="Gene3D" id="3.30.420.10">
    <property type="entry name" value="Ribonuclease H-like superfamily/Ribonuclease H"/>
    <property type="match status" value="1"/>
</dbReference>
<dbReference type="InterPro" id="IPR052929">
    <property type="entry name" value="RNase_H-like_EbsB-rel"/>
</dbReference>
<dbReference type="GO" id="GO:0003676">
    <property type="term" value="F:nucleic acid binding"/>
    <property type="evidence" value="ECO:0007669"/>
    <property type="project" value="InterPro"/>
</dbReference>
<proteinExistence type="predicted"/>
<evidence type="ECO:0000259" key="1">
    <source>
        <dbReference type="Pfam" id="PF13456"/>
    </source>
</evidence>
<keyword evidence="3" id="KW-1185">Reference proteome</keyword>
<dbReference type="SUPFAM" id="SSF53098">
    <property type="entry name" value="Ribonuclease H-like"/>
    <property type="match status" value="1"/>
</dbReference>
<reference evidence="2" key="4">
    <citation type="submission" date="2019-03" db="UniProtKB">
        <authorList>
            <consortium name="EnsemblPlants"/>
        </authorList>
    </citation>
    <scope>IDENTIFICATION</scope>
</reference>
<protein>
    <recommendedName>
        <fullName evidence="1">RNase H type-1 domain-containing protein</fullName>
    </recommendedName>
</protein>
<evidence type="ECO:0000313" key="2">
    <source>
        <dbReference type="EnsemblPlants" id="AET7Gv20641300.1"/>
    </source>
</evidence>
<name>A0A453RN71_AEGTS</name>
<organism evidence="2 3">
    <name type="scientific">Aegilops tauschii subsp. strangulata</name>
    <name type="common">Goatgrass</name>
    <dbReference type="NCBI Taxonomy" id="200361"/>
    <lineage>
        <taxon>Eukaryota</taxon>
        <taxon>Viridiplantae</taxon>
        <taxon>Streptophyta</taxon>
        <taxon>Embryophyta</taxon>
        <taxon>Tracheophyta</taxon>
        <taxon>Spermatophyta</taxon>
        <taxon>Magnoliopsida</taxon>
        <taxon>Liliopsida</taxon>
        <taxon>Poales</taxon>
        <taxon>Poaceae</taxon>
        <taxon>BOP clade</taxon>
        <taxon>Pooideae</taxon>
        <taxon>Triticodae</taxon>
        <taxon>Triticeae</taxon>
        <taxon>Triticinae</taxon>
        <taxon>Aegilops</taxon>
    </lineage>
</organism>